<protein>
    <submittedName>
        <fullName evidence="3">Double-strand break repair protein AddB</fullName>
    </submittedName>
</protein>
<comment type="caution">
    <text evidence="3">The sequence shown here is derived from an EMBL/GenBank/DDBJ whole genome shotgun (WGS) entry which is preliminary data.</text>
</comment>
<evidence type="ECO:0000313" key="3">
    <source>
        <dbReference type="EMBL" id="TCO73415.1"/>
    </source>
</evidence>
<feature type="region of interest" description="Disordered" evidence="1">
    <location>
        <begin position="692"/>
        <end position="711"/>
    </location>
</feature>
<dbReference type="InterPro" id="IPR038726">
    <property type="entry name" value="PDDEXK_AddAB-type"/>
</dbReference>
<accession>A0A4R2L2U6</accession>
<feature type="region of interest" description="Disordered" evidence="1">
    <location>
        <begin position="944"/>
        <end position="981"/>
    </location>
</feature>
<dbReference type="Proteomes" id="UP000295142">
    <property type="component" value="Unassembled WGS sequence"/>
</dbReference>
<keyword evidence="4" id="KW-1185">Reference proteome</keyword>
<name>A0A4R2L2U6_9RHOB</name>
<dbReference type="EMBL" id="SLWW01000002">
    <property type="protein sequence ID" value="TCO73415.1"/>
    <property type="molecule type" value="Genomic_DNA"/>
</dbReference>
<dbReference type="SUPFAM" id="SSF52540">
    <property type="entry name" value="P-loop containing nucleoside triphosphate hydrolases"/>
    <property type="match status" value="1"/>
</dbReference>
<reference evidence="3 4" key="1">
    <citation type="submission" date="2019-03" db="EMBL/GenBank/DDBJ databases">
        <title>Genomic Encyclopedia of Type Strains, Phase IV (KMG-IV): sequencing the most valuable type-strain genomes for metagenomic binning, comparative biology and taxonomic classification.</title>
        <authorList>
            <person name="Goeker M."/>
        </authorList>
    </citation>
    <scope>NUCLEOTIDE SEQUENCE [LARGE SCALE GENOMIC DNA]</scope>
    <source>
        <strain evidence="3 4">DSM 4868</strain>
    </source>
</reference>
<gene>
    <name evidence="3" type="ORF">EV655_102180</name>
</gene>
<dbReference type="Pfam" id="PF12705">
    <property type="entry name" value="PDDEXK_1"/>
    <property type="match status" value="1"/>
</dbReference>
<organism evidence="3 4">
    <name type="scientific">Rhodovulum euryhalinum</name>
    <dbReference type="NCBI Taxonomy" id="35805"/>
    <lineage>
        <taxon>Bacteria</taxon>
        <taxon>Pseudomonadati</taxon>
        <taxon>Pseudomonadota</taxon>
        <taxon>Alphaproteobacteria</taxon>
        <taxon>Rhodobacterales</taxon>
        <taxon>Paracoccaceae</taxon>
        <taxon>Rhodovulum</taxon>
    </lineage>
</organism>
<dbReference type="NCBIfam" id="TIGR02786">
    <property type="entry name" value="addB_alphas"/>
    <property type="match status" value="1"/>
</dbReference>
<proteinExistence type="predicted"/>
<evidence type="ECO:0000256" key="1">
    <source>
        <dbReference type="SAM" id="MobiDB-lite"/>
    </source>
</evidence>
<evidence type="ECO:0000259" key="2">
    <source>
        <dbReference type="Pfam" id="PF12705"/>
    </source>
</evidence>
<feature type="compositionally biased region" description="Basic and acidic residues" evidence="1">
    <location>
        <begin position="952"/>
        <end position="981"/>
    </location>
</feature>
<dbReference type="OrthoDB" id="9780606at2"/>
<evidence type="ECO:0000313" key="4">
    <source>
        <dbReference type="Proteomes" id="UP000295142"/>
    </source>
</evidence>
<sequence>MSDTATPRLFGLPPGADFPAEFLAGLERRLDGTPPEDWARVEIWVNTQRMRRRMQDLLQAGPPRLWPRIRLVAELSGHPVLADLPPPPSPLRRRLELARLVGLLLEREPDLAPRSAIYDLADSLATLMDEMLAEGVAPQALDDLDMGTLSEHWARARRFLGLVRDYLGPELTARGSDGARQRLAAERLAERWRTDPPDHPVIVAGSTGSRGATALFMAAVARLPRGAVVLPGFDFDMPAATWASLDDVLAAEDHPQFRFRRLFDRLGAEPGAVRPWCEDSRPPGPARNRLVSLALRPAPVTDQWMDEGPNLENLGAATAELTLIEAPSPRAEALAIALCLREAAETGRTAALITPDRTLTRQVTAALDRWGILPDDSGGLPLPLSPPGRFLRQVAGLFGQRLTVASLLALLKHPLTASGTGQRAHHLLWTRELELELRRNGPAFPDGSAFLAWAGTGREDGRLGWARWLASAMDGLDQAGTEPLTTHVERHLALAETLAGGPAGAASGGLWAEAAGEAALAACANLRAEADAGGPMSPADYAALFDAILREHEVRSAVEPHPGIMIWGTLEARVQGAERVILAGLNEGSWPETPPPDPWLNRQMRADLGLLLPERRIGLSAHDFQQAIGATEVVLSRAVRDAEAQTVPARWLNRLTNLLGGLETNDGPEALKAMRSRGGNWLRLAVALDRPEAGTLPAPRPSPRPPVDDRPRQLSVTAIERLVRDPYAVYARYILHLKQLDPLLHRADAPLRGTVLHKVMERFLEAPLDSDPARAKARLLSLADEVLADEAPWPAARTLWRARLQRIADPFLQDERARQAEAHCIACERRGEVTLDCGFRLTAEADRIDLRPDGRLVLYDYKTGTPPSVKSMEVFDKQLLLEACIAERGGFERITAAPVDHVAYLGLGNPPKTVANPLADGLVNRTWEELGQLIARYGQDEQGYTARSRVQKRTDRTDYDLLSRHGEWDETARPEPQEVGR</sequence>
<dbReference type="InterPro" id="IPR027417">
    <property type="entry name" value="P-loop_NTPase"/>
</dbReference>
<dbReference type="RefSeq" id="WP_132541683.1">
    <property type="nucleotide sequence ID" value="NZ_SLWW01000002.1"/>
</dbReference>
<feature type="domain" description="PD-(D/E)XK endonuclease-like" evidence="2">
    <location>
        <begin position="713"/>
        <end position="929"/>
    </location>
</feature>
<dbReference type="AlphaFoldDB" id="A0A4R2L2U6"/>
<dbReference type="InterPro" id="IPR014153">
    <property type="entry name" value="Ds_break_AddB"/>
</dbReference>